<proteinExistence type="predicted"/>
<reference evidence="4 5" key="1">
    <citation type="submission" date="2017-12" db="EMBL/GenBank/DDBJ databases">
        <title>Phylogenetic diversity of female urinary microbiome.</title>
        <authorList>
            <person name="Thomas-White K."/>
            <person name="Wolfe A.J."/>
        </authorList>
    </citation>
    <scope>NUCLEOTIDE SEQUENCE [LARGE SCALE GENOMIC DNA]</scope>
    <source>
        <strain evidence="4 5">UMB0777</strain>
    </source>
</reference>
<feature type="domain" description="Peptidase C51" evidence="3">
    <location>
        <begin position="104"/>
        <end position="192"/>
    </location>
</feature>
<dbReference type="InterPro" id="IPR007921">
    <property type="entry name" value="CHAP_dom"/>
</dbReference>
<keyword evidence="2" id="KW-0472">Membrane</keyword>
<dbReference type="Proteomes" id="UP000234662">
    <property type="component" value="Unassembled WGS sequence"/>
</dbReference>
<sequence length="219" mass="23826">MPTLVEVTADTTADRPEDAAERARPTRRGGRRMAIAAALVVVVLAGVGLVAWRTVPERWLPWDTAEFPEVDASELTPGQVRVVEAVRREHAAQRPGTFFSEGADEPWCANFVSWIMRAAGSPLANPHSGHWRIPGVYTLQEYYEAENRFEAVGDHAPRVGDVVLYDRSSGFGQHTNIVVAVDGETAVTVGGNEMGRIRIHSLDWRSDGGVVGFGRGLPG</sequence>
<evidence type="ECO:0000313" key="4">
    <source>
        <dbReference type="EMBL" id="PKZ66610.1"/>
    </source>
</evidence>
<dbReference type="Pfam" id="PF05257">
    <property type="entry name" value="CHAP"/>
    <property type="match status" value="1"/>
</dbReference>
<dbReference type="AlphaFoldDB" id="A0A2I1RBV7"/>
<accession>A0A2I1RBV7</accession>
<feature type="compositionally biased region" description="Basic and acidic residues" evidence="1">
    <location>
        <begin position="12"/>
        <end position="24"/>
    </location>
</feature>
<keyword evidence="2" id="KW-1133">Transmembrane helix</keyword>
<comment type="caution">
    <text evidence="4">The sequence shown here is derived from an EMBL/GenBank/DDBJ whole genome shotgun (WGS) entry which is preliminary data.</text>
</comment>
<evidence type="ECO:0000256" key="1">
    <source>
        <dbReference type="SAM" id="MobiDB-lite"/>
    </source>
</evidence>
<dbReference type="STRING" id="2055.BCM27_14995"/>
<evidence type="ECO:0000313" key="5">
    <source>
        <dbReference type="Proteomes" id="UP000234662"/>
    </source>
</evidence>
<protein>
    <recommendedName>
        <fullName evidence="3">Peptidase C51 domain-containing protein</fullName>
    </recommendedName>
</protein>
<gene>
    <name evidence="4" type="ORF">CYJ73_06910</name>
</gene>
<dbReference type="EMBL" id="PKJC01000003">
    <property type="protein sequence ID" value="PKZ66610.1"/>
    <property type="molecule type" value="Genomic_DNA"/>
</dbReference>
<name>A0A2I1RBV7_9ACTN</name>
<feature type="transmembrane region" description="Helical" evidence="2">
    <location>
        <begin position="33"/>
        <end position="52"/>
    </location>
</feature>
<evidence type="ECO:0000256" key="2">
    <source>
        <dbReference type="SAM" id="Phobius"/>
    </source>
</evidence>
<feature type="region of interest" description="Disordered" evidence="1">
    <location>
        <begin position="1"/>
        <end position="27"/>
    </location>
</feature>
<evidence type="ECO:0000259" key="3">
    <source>
        <dbReference type="Pfam" id="PF05257"/>
    </source>
</evidence>
<keyword evidence="2" id="KW-0812">Transmembrane</keyword>
<organism evidence="4 5">
    <name type="scientific">Gordonia terrae</name>
    <dbReference type="NCBI Taxonomy" id="2055"/>
    <lineage>
        <taxon>Bacteria</taxon>
        <taxon>Bacillati</taxon>
        <taxon>Actinomycetota</taxon>
        <taxon>Actinomycetes</taxon>
        <taxon>Mycobacteriales</taxon>
        <taxon>Gordoniaceae</taxon>
        <taxon>Gordonia</taxon>
    </lineage>
</organism>